<dbReference type="PANTHER" id="PTHR24096">
    <property type="entry name" value="LONG-CHAIN-FATTY-ACID--COA LIGASE"/>
    <property type="match status" value="1"/>
</dbReference>
<protein>
    <recommendedName>
        <fullName evidence="1">AMP-binding enzyme C-terminal domain-containing protein</fullName>
    </recommendedName>
</protein>
<accession>A0AAQ4D0N5</accession>
<proteinExistence type="predicted"/>
<dbReference type="AlphaFoldDB" id="A0AAQ4D0N5"/>
<dbReference type="InterPro" id="IPR025110">
    <property type="entry name" value="AMP-bd_C"/>
</dbReference>
<dbReference type="GO" id="GO:0016405">
    <property type="term" value="F:CoA-ligase activity"/>
    <property type="evidence" value="ECO:0007669"/>
    <property type="project" value="TreeGrafter"/>
</dbReference>
<reference evidence="2 3" key="1">
    <citation type="journal article" date="2023" name="Arcadia Sci">
        <title>De novo assembly of a long-read Amblyomma americanum tick genome.</title>
        <authorList>
            <person name="Chou S."/>
            <person name="Poskanzer K.E."/>
            <person name="Rollins M."/>
            <person name="Thuy-Boun P.S."/>
        </authorList>
    </citation>
    <scope>NUCLEOTIDE SEQUENCE [LARGE SCALE GENOMIC DNA]</scope>
    <source>
        <strain evidence="2">F_SG_1</strain>
        <tissue evidence="2">Salivary glands</tissue>
    </source>
</reference>
<evidence type="ECO:0000259" key="1">
    <source>
        <dbReference type="Pfam" id="PF13193"/>
    </source>
</evidence>
<comment type="caution">
    <text evidence="2">The sequence shown here is derived from an EMBL/GenBank/DDBJ whole genome shotgun (WGS) entry which is preliminary data.</text>
</comment>
<dbReference type="Pfam" id="PF13193">
    <property type="entry name" value="AMP-binding_C"/>
    <property type="match status" value="1"/>
</dbReference>
<dbReference type="Gene3D" id="3.30.300.30">
    <property type="match status" value="1"/>
</dbReference>
<name>A0AAQ4D0N5_AMBAM</name>
<feature type="domain" description="AMP-binding enzyme C-terminal" evidence="1">
    <location>
        <begin position="86"/>
        <end position="168"/>
    </location>
</feature>
<dbReference type="Proteomes" id="UP001321473">
    <property type="component" value="Unassembled WGS sequence"/>
</dbReference>
<gene>
    <name evidence="2" type="ORF">V5799_001275</name>
</gene>
<keyword evidence="3" id="KW-1185">Reference proteome</keyword>
<evidence type="ECO:0000313" key="2">
    <source>
        <dbReference type="EMBL" id="KAK8756025.1"/>
    </source>
</evidence>
<organism evidence="2 3">
    <name type="scientific">Amblyomma americanum</name>
    <name type="common">Lone star tick</name>
    <dbReference type="NCBI Taxonomy" id="6943"/>
    <lineage>
        <taxon>Eukaryota</taxon>
        <taxon>Metazoa</taxon>
        <taxon>Ecdysozoa</taxon>
        <taxon>Arthropoda</taxon>
        <taxon>Chelicerata</taxon>
        <taxon>Arachnida</taxon>
        <taxon>Acari</taxon>
        <taxon>Parasitiformes</taxon>
        <taxon>Ixodida</taxon>
        <taxon>Ixodoidea</taxon>
        <taxon>Ixodidae</taxon>
        <taxon>Amblyomminae</taxon>
        <taxon>Amblyomma</taxon>
    </lineage>
</organism>
<dbReference type="PANTHER" id="PTHR24096:SF422">
    <property type="entry name" value="BCDNA.GH02901"/>
    <property type="match status" value="1"/>
</dbReference>
<sequence>MRSQVVDVETGEKLGPQQTGEICFRGPSVVRGYYKRPTETANLFDKEGWCKSGDAGYYDEDGRFYIVERLKQMIKCMDNQVVPGELEELLLREHAAEIAEVCVVGLPHGQLGEAPTAAVVLTEEGSRRNGQQLSESIKDIVQRNLAVHKHLHGGVFFVDSLPRTDTAKVNRPALVRSLMAAQQGVTK</sequence>
<evidence type="ECO:0000313" key="3">
    <source>
        <dbReference type="Proteomes" id="UP001321473"/>
    </source>
</evidence>
<dbReference type="EMBL" id="JARKHS020036532">
    <property type="protein sequence ID" value="KAK8756025.1"/>
    <property type="molecule type" value="Genomic_DNA"/>
</dbReference>
<dbReference type="SUPFAM" id="SSF56801">
    <property type="entry name" value="Acetyl-CoA synthetase-like"/>
    <property type="match status" value="1"/>
</dbReference>
<dbReference type="Gene3D" id="2.30.38.10">
    <property type="entry name" value="Luciferase, Domain 3"/>
    <property type="match status" value="1"/>
</dbReference>
<dbReference type="InterPro" id="IPR045851">
    <property type="entry name" value="AMP-bd_C_sf"/>
</dbReference>